<dbReference type="CDD" id="cd04301">
    <property type="entry name" value="NAT_SF"/>
    <property type="match status" value="1"/>
</dbReference>
<dbReference type="PROSITE" id="PS51186">
    <property type="entry name" value="GNAT"/>
    <property type="match status" value="1"/>
</dbReference>
<dbReference type="PANTHER" id="PTHR43877">
    <property type="entry name" value="AMINOALKYLPHOSPHONATE N-ACETYLTRANSFERASE-RELATED-RELATED"/>
    <property type="match status" value="1"/>
</dbReference>
<name>A0A1H1LZJ0_9PSED</name>
<dbReference type="RefSeq" id="WP_090347322.1">
    <property type="nucleotide sequence ID" value="NZ_LT629751.1"/>
</dbReference>
<keyword evidence="5" id="KW-1185">Reference proteome</keyword>
<feature type="domain" description="N-acetyltransferase" evidence="3">
    <location>
        <begin position="3"/>
        <end position="147"/>
    </location>
</feature>
<dbReference type="Proteomes" id="UP000243359">
    <property type="component" value="Chromosome I"/>
</dbReference>
<dbReference type="InterPro" id="IPR000182">
    <property type="entry name" value="GNAT_dom"/>
</dbReference>
<dbReference type="InterPro" id="IPR050832">
    <property type="entry name" value="Bact_Acetyltransf"/>
</dbReference>
<keyword evidence="2" id="KW-0012">Acyltransferase</keyword>
<dbReference type="InterPro" id="IPR016181">
    <property type="entry name" value="Acyl_CoA_acyltransferase"/>
</dbReference>
<dbReference type="OrthoDB" id="9787920at2"/>
<dbReference type="AlphaFoldDB" id="A0A1H1LZJ0"/>
<protein>
    <submittedName>
        <fullName evidence="4">Acetyltransferase (GNAT) family protein</fullName>
    </submittedName>
</protein>
<proteinExistence type="predicted"/>
<dbReference type="PANTHER" id="PTHR43877:SF2">
    <property type="entry name" value="AMINOALKYLPHOSPHONATE N-ACETYLTRANSFERASE-RELATED"/>
    <property type="match status" value="1"/>
</dbReference>
<dbReference type="STRING" id="1392877.SAMN05216221_0350"/>
<dbReference type="Pfam" id="PF00583">
    <property type="entry name" value="Acetyltransf_1"/>
    <property type="match status" value="1"/>
</dbReference>
<organism evidence="4 5">
    <name type="scientific">Pseudomonas oryzae</name>
    <dbReference type="NCBI Taxonomy" id="1392877"/>
    <lineage>
        <taxon>Bacteria</taxon>
        <taxon>Pseudomonadati</taxon>
        <taxon>Pseudomonadota</taxon>
        <taxon>Gammaproteobacteria</taxon>
        <taxon>Pseudomonadales</taxon>
        <taxon>Pseudomonadaceae</taxon>
        <taxon>Pseudomonas</taxon>
    </lineage>
</organism>
<reference evidence="5" key="1">
    <citation type="submission" date="2016-10" db="EMBL/GenBank/DDBJ databases">
        <authorList>
            <person name="Varghese N."/>
            <person name="Submissions S."/>
        </authorList>
    </citation>
    <scope>NUCLEOTIDE SEQUENCE [LARGE SCALE GENOMIC DNA]</scope>
    <source>
        <strain evidence="5">KCTC 32247</strain>
    </source>
</reference>
<keyword evidence="1 4" id="KW-0808">Transferase</keyword>
<evidence type="ECO:0000256" key="2">
    <source>
        <dbReference type="ARBA" id="ARBA00023315"/>
    </source>
</evidence>
<sequence length="147" mass="16443">MNIQVVPITADNTASAVDALRELWPHYAPEDMLRVIDQQLRPNGYQLVGIFADDSPVAAAVLGYRIQHSLWLGQSLYIVDIATLPKWRGRGFGDRLMAWAETEAARLGCSAVHLDSGVGRERAAAHRLYMRHHYQIGCHHFVKRLGG</sequence>
<dbReference type="EMBL" id="LT629751">
    <property type="protein sequence ID" value="SDR79827.1"/>
    <property type="molecule type" value="Genomic_DNA"/>
</dbReference>
<evidence type="ECO:0000259" key="3">
    <source>
        <dbReference type="PROSITE" id="PS51186"/>
    </source>
</evidence>
<evidence type="ECO:0000256" key="1">
    <source>
        <dbReference type="ARBA" id="ARBA00022679"/>
    </source>
</evidence>
<accession>A0A1H1LZJ0</accession>
<dbReference type="GO" id="GO:0016747">
    <property type="term" value="F:acyltransferase activity, transferring groups other than amino-acyl groups"/>
    <property type="evidence" value="ECO:0007669"/>
    <property type="project" value="InterPro"/>
</dbReference>
<dbReference type="Gene3D" id="3.40.630.30">
    <property type="match status" value="1"/>
</dbReference>
<evidence type="ECO:0000313" key="4">
    <source>
        <dbReference type="EMBL" id="SDR79827.1"/>
    </source>
</evidence>
<dbReference type="SUPFAM" id="SSF55729">
    <property type="entry name" value="Acyl-CoA N-acyltransferases (Nat)"/>
    <property type="match status" value="1"/>
</dbReference>
<gene>
    <name evidence="4" type="ORF">SAMN05216221_0350</name>
</gene>
<evidence type="ECO:0000313" key="5">
    <source>
        <dbReference type="Proteomes" id="UP000243359"/>
    </source>
</evidence>